<dbReference type="SUPFAM" id="SSF48726">
    <property type="entry name" value="Immunoglobulin"/>
    <property type="match status" value="1"/>
</dbReference>
<dbReference type="Ensembl" id="ENSAPET00000003169.1">
    <property type="protein sequence ID" value="ENSAPEP00000003098.1"/>
    <property type="gene ID" value="ENSAPEG00000002256.1"/>
</dbReference>
<keyword evidence="13" id="KW-0732">Signal</keyword>
<accession>A0A3P8RR88</accession>
<evidence type="ECO:0000256" key="1">
    <source>
        <dbReference type="ARBA" id="ARBA00004479"/>
    </source>
</evidence>
<comment type="similarity">
    <text evidence="2">Belongs to the MHC class II family.</text>
</comment>
<dbReference type="InterPro" id="IPR007110">
    <property type="entry name" value="Ig-like_dom"/>
</dbReference>
<evidence type="ECO:0000256" key="8">
    <source>
        <dbReference type="ARBA" id="ARBA00023157"/>
    </source>
</evidence>
<feature type="signal peptide" evidence="13">
    <location>
        <begin position="1"/>
        <end position="26"/>
    </location>
</feature>
<dbReference type="GO" id="GO:0042613">
    <property type="term" value="C:MHC class II protein complex"/>
    <property type="evidence" value="ECO:0007669"/>
    <property type="project" value="UniProtKB-KW"/>
</dbReference>
<evidence type="ECO:0000256" key="13">
    <source>
        <dbReference type="SAM" id="SignalP"/>
    </source>
</evidence>
<dbReference type="InterPro" id="IPR050160">
    <property type="entry name" value="MHC/Immunoglobulin"/>
</dbReference>
<dbReference type="InterPro" id="IPR014745">
    <property type="entry name" value="MHC_II_a/b_N"/>
</dbReference>
<evidence type="ECO:0000259" key="14">
    <source>
        <dbReference type="PROSITE" id="PS50835"/>
    </source>
</evidence>
<evidence type="ECO:0000313" key="15">
    <source>
        <dbReference type="Ensembl" id="ENSAPEP00000003098.1"/>
    </source>
</evidence>
<dbReference type="GO" id="GO:0002504">
    <property type="term" value="P:antigen processing and presentation of peptide or polysaccharide antigen via MHC class II"/>
    <property type="evidence" value="ECO:0007669"/>
    <property type="project" value="UniProtKB-KW"/>
</dbReference>
<feature type="chain" id="PRO_5018020739" description="Ig-like domain-containing protein" evidence="13">
    <location>
        <begin position="27"/>
        <end position="250"/>
    </location>
</feature>
<dbReference type="PANTHER" id="PTHR19944:SF105">
    <property type="entry name" value="RLA CLASS II HISTOCOMPATIBILITY ANTIGEN, DP ALPHA-1 CHAIN"/>
    <property type="match status" value="1"/>
</dbReference>
<keyword evidence="5 12" id="KW-1133">Transmembrane helix</keyword>
<evidence type="ECO:0000256" key="3">
    <source>
        <dbReference type="ARBA" id="ARBA00022692"/>
    </source>
</evidence>
<dbReference type="PROSITE" id="PS00290">
    <property type="entry name" value="IG_MHC"/>
    <property type="match status" value="1"/>
</dbReference>
<dbReference type="STRING" id="161767.ENSAPEP00000003098"/>
<name>A0A3P8RR88_AMPPE</name>
<keyword evidence="4" id="KW-0391">Immunity</keyword>
<keyword evidence="7 12" id="KW-0472">Membrane</keyword>
<dbReference type="SMART" id="SM00407">
    <property type="entry name" value="IGc1"/>
    <property type="match status" value="1"/>
</dbReference>
<evidence type="ECO:0000256" key="11">
    <source>
        <dbReference type="ARBA" id="ARBA00023319"/>
    </source>
</evidence>
<dbReference type="InterPro" id="IPR036179">
    <property type="entry name" value="Ig-like_dom_sf"/>
</dbReference>
<evidence type="ECO:0000313" key="16">
    <source>
        <dbReference type="Proteomes" id="UP000265080"/>
    </source>
</evidence>
<dbReference type="InterPro" id="IPR003006">
    <property type="entry name" value="Ig/MHC_CS"/>
</dbReference>
<comment type="subcellular location">
    <subcellularLocation>
        <location evidence="1">Membrane</location>
        <topology evidence="1">Single-pass type I membrane protein</topology>
    </subcellularLocation>
</comment>
<organism evidence="15 16">
    <name type="scientific">Amphiprion percula</name>
    <name type="common">Orange clownfish</name>
    <name type="synonym">Lutjanus percula</name>
    <dbReference type="NCBI Taxonomy" id="161767"/>
    <lineage>
        <taxon>Eukaryota</taxon>
        <taxon>Metazoa</taxon>
        <taxon>Chordata</taxon>
        <taxon>Craniata</taxon>
        <taxon>Vertebrata</taxon>
        <taxon>Euteleostomi</taxon>
        <taxon>Actinopterygii</taxon>
        <taxon>Neopterygii</taxon>
        <taxon>Teleostei</taxon>
        <taxon>Neoteleostei</taxon>
        <taxon>Acanthomorphata</taxon>
        <taxon>Ovalentaria</taxon>
        <taxon>Pomacentridae</taxon>
        <taxon>Amphiprion</taxon>
    </lineage>
</organism>
<evidence type="ECO:0000256" key="5">
    <source>
        <dbReference type="ARBA" id="ARBA00022989"/>
    </source>
</evidence>
<reference evidence="15" key="3">
    <citation type="submission" date="2025-09" db="UniProtKB">
        <authorList>
            <consortium name="Ensembl"/>
        </authorList>
    </citation>
    <scope>IDENTIFICATION</scope>
</reference>
<evidence type="ECO:0000256" key="12">
    <source>
        <dbReference type="SAM" id="Phobius"/>
    </source>
</evidence>
<feature type="domain" description="Ig-like" evidence="14">
    <location>
        <begin position="118"/>
        <end position="199"/>
    </location>
</feature>
<dbReference type="GO" id="GO:0002250">
    <property type="term" value="P:adaptive immune response"/>
    <property type="evidence" value="ECO:0007669"/>
    <property type="project" value="UniProtKB-KW"/>
</dbReference>
<dbReference type="InterPro" id="IPR003597">
    <property type="entry name" value="Ig_C1-set"/>
</dbReference>
<evidence type="ECO:0000256" key="2">
    <source>
        <dbReference type="ARBA" id="ARBA00007394"/>
    </source>
</evidence>
<keyword evidence="3 12" id="KW-0812">Transmembrane</keyword>
<dbReference type="AlphaFoldDB" id="A0A3P8RR88"/>
<evidence type="ECO:0000256" key="6">
    <source>
        <dbReference type="ARBA" id="ARBA00023130"/>
    </source>
</evidence>
<dbReference type="PANTHER" id="PTHR19944">
    <property type="entry name" value="MHC CLASS II-RELATED"/>
    <property type="match status" value="1"/>
</dbReference>
<dbReference type="PROSITE" id="PS50835">
    <property type="entry name" value="IG_LIKE"/>
    <property type="match status" value="1"/>
</dbReference>
<keyword evidence="16" id="KW-1185">Reference proteome</keyword>
<evidence type="ECO:0000256" key="9">
    <source>
        <dbReference type="ARBA" id="ARBA00023180"/>
    </source>
</evidence>
<keyword evidence="11" id="KW-0393">Immunoglobulin domain</keyword>
<dbReference type="InterPro" id="IPR001003">
    <property type="entry name" value="MHC_II_a_N"/>
</dbReference>
<evidence type="ECO:0000256" key="10">
    <source>
        <dbReference type="ARBA" id="ARBA00023182"/>
    </source>
</evidence>
<dbReference type="CDD" id="cd05767">
    <property type="entry name" value="IgC1_MHC_II_alpha"/>
    <property type="match status" value="1"/>
</dbReference>
<reference evidence="15 16" key="1">
    <citation type="submission" date="2018-03" db="EMBL/GenBank/DDBJ databases">
        <title>Finding Nemo's genes: A chromosome-scale reference assembly of the genome of the orange clownfish Amphiprion percula.</title>
        <authorList>
            <person name="Lehmann R."/>
        </authorList>
    </citation>
    <scope>NUCLEOTIDE SEQUENCE</scope>
</reference>
<keyword evidence="8" id="KW-1015">Disulfide bond</keyword>
<dbReference type="Gene3D" id="2.60.40.10">
    <property type="entry name" value="Immunoglobulins"/>
    <property type="match status" value="1"/>
</dbReference>
<evidence type="ECO:0000256" key="7">
    <source>
        <dbReference type="ARBA" id="ARBA00023136"/>
    </source>
</evidence>
<keyword evidence="10" id="KW-0491">MHC II</keyword>
<dbReference type="Proteomes" id="UP000265080">
    <property type="component" value="Chromosome 7"/>
</dbReference>
<reference evidence="15" key="2">
    <citation type="submission" date="2025-08" db="UniProtKB">
        <authorList>
            <consortium name="Ensembl"/>
        </authorList>
    </citation>
    <scope>IDENTIFICATION</scope>
</reference>
<feature type="transmembrane region" description="Helical" evidence="12">
    <location>
        <begin position="220"/>
        <end position="245"/>
    </location>
</feature>
<dbReference type="Gene3D" id="3.10.320.10">
    <property type="entry name" value="Class II Histocompatibility Antigen, M Beta Chain, Chain B, domain 1"/>
    <property type="match status" value="1"/>
</dbReference>
<dbReference type="OMA" id="YFYPPDI"/>
<evidence type="ECO:0000256" key="4">
    <source>
        <dbReference type="ARBA" id="ARBA00022859"/>
    </source>
</evidence>
<proteinExistence type="inferred from homology"/>
<keyword evidence="6" id="KW-1064">Adaptive immunity</keyword>
<dbReference type="InterPro" id="IPR011162">
    <property type="entry name" value="MHC_I/II-like_Ag-recog"/>
</dbReference>
<dbReference type="GeneTree" id="ENSGT00940000161847"/>
<protein>
    <recommendedName>
        <fullName evidence="14">Ig-like domain-containing protein</fullName>
    </recommendedName>
</protein>
<dbReference type="SUPFAM" id="SSF54452">
    <property type="entry name" value="MHC antigen-recognition domain"/>
    <property type="match status" value="1"/>
</dbReference>
<keyword evidence="9" id="KW-0325">Glycoprotein</keyword>
<dbReference type="Pfam" id="PF00993">
    <property type="entry name" value="MHC_II_alpha"/>
    <property type="match status" value="1"/>
</dbReference>
<sequence>MRMICSSNMKLSAGLILLLHSLGIVAQFVHDITYIVGCFEDTTTIAQYEFDGEEILYVDFDRQQVVYTIPPYLVPDPVHVFGDLHVYRNALKARRACAGVVAYCKVEGIHPEEVKDPPESFIYPEDEVILGLENSLICFVNHFYPPSINVSWTKNGLPVSEGMSLSQYYPNSDQTFHRFSMLTFTPSEGDVYSCTVEHSALDTPKTRIWDVEFPKSHQSLIADVYCGVGLSLGLLGVAVGTFLIVKGQYH</sequence>
<dbReference type="Pfam" id="PF07654">
    <property type="entry name" value="C1-set"/>
    <property type="match status" value="1"/>
</dbReference>
<dbReference type="InterPro" id="IPR013783">
    <property type="entry name" value="Ig-like_fold"/>
</dbReference>